<sequence>MANYPKEWFVPPEAVRNNAIDGLERRKEKGGGGLTPKQSSTAGAGGGSIGSGVQRASDLKNANAMSPATMKRMKAFFDRHSAFKEHHDDKMSKAYISWQLWGGDAGRQWATSVVSKMNEFDEKAKEDKKG</sequence>
<name>A0A6J7X565_9CAUD</name>
<accession>A0A6J7X565</accession>
<evidence type="ECO:0000256" key="1">
    <source>
        <dbReference type="SAM" id="MobiDB-lite"/>
    </source>
</evidence>
<gene>
    <name evidence="2" type="ORF">UFOVP755_58</name>
</gene>
<evidence type="ECO:0000313" key="2">
    <source>
        <dbReference type="EMBL" id="CAB5226145.1"/>
    </source>
</evidence>
<protein>
    <submittedName>
        <fullName evidence="2">Uncharacterized protein</fullName>
    </submittedName>
</protein>
<feature type="region of interest" description="Disordered" evidence="1">
    <location>
        <begin position="15"/>
        <end position="65"/>
    </location>
</feature>
<dbReference type="EMBL" id="LR798356">
    <property type="protein sequence ID" value="CAB5226145.1"/>
    <property type="molecule type" value="Genomic_DNA"/>
</dbReference>
<proteinExistence type="predicted"/>
<reference evidence="2" key="1">
    <citation type="submission" date="2020-05" db="EMBL/GenBank/DDBJ databases">
        <authorList>
            <person name="Chiriac C."/>
            <person name="Salcher M."/>
            <person name="Ghai R."/>
            <person name="Kavagutti S V."/>
        </authorList>
    </citation>
    <scope>NUCLEOTIDE SEQUENCE</scope>
</reference>
<organism evidence="2">
    <name type="scientific">uncultured Caudovirales phage</name>
    <dbReference type="NCBI Taxonomy" id="2100421"/>
    <lineage>
        <taxon>Viruses</taxon>
        <taxon>Duplodnaviria</taxon>
        <taxon>Heunggongvirae</taxon>
        <taxon>Uroviricota</taxon>
        <taxon>Caudoviricetes</taxon>
        <taxon>Peduoviridae</taxon>
        <taxon>Maltschvirus</taxon>
        <taxon>Maltschvirus maltsch</taxon>
    </lineage>
</organism>